<sequence>MDVRKGRQAAVTSGNNSLTITGDFVDVNKRRADLFAARMGGQGLFNSPAHAVKITRHDNRYEFEPDTPDILQVEEHSHTSVLTTRRESPVQAVKITRRGNRYEFEPETPEILDVEEWAQMSHIKNARSAGNARDMGWESMDQSPNLPNFVDEYGSRGASARQLRVLKRTVSGT</sequence>
<dbReference type="EMBL" id="AGUE01000182">
    <property type="protein sequence ID" value="EHK97708.1"/>
    <property type="molecule type" value="Genomic_DNA"/>
</dbReference>
<comment type="caution">
    <text evidence="1">The sequence shown here is derived from an EMBL/GenBank/DDBJ whole genome shotgun (WGS) entry which is preliminary data.</text>
</comment>
<dbReference type="Proteomes" id="UP000005446">
    <property type="component" value="Unassembled WGS sequence"/>
</dbReference>
<dbReference type="AlphaFoldDB" id="H0EV03"/>
<proteinExistence type="predicted"/>
<keyword evidence="2" id="KW-1185">Reference proteome</keyword>
<reference evidence="1 2" key="1">
    <citation type="journal article" date="2012" name="Eukaryot. Cell">
        <title>Genome sequence of the fungus Glarea lozoyensis: the first genome sequence of a species from the Helotiaceae family.</title>
        <authorList>
            <person name="Youssar L."/>
            <person name="Gruening B.A."/>
            <person name="Erxleben A."/>
            <person name="Guenther S."/>
            <person name="Huettel W."/>
        </authorList>
    </citation>
    <scope>NUCLEOTIDE SEQUENCE [LARGE SCALE GENOMIC DNA]</scope>
    <source>
        <strain evidence="2">ATCC 74030 / MF5533</strain>
    </source>
</reference>
<protein>
    <submittedName>
        <fullName evidence="1">Uncharacterized protein</fullName>
    </submittedName>
</protein>
<evidence type="ECO:0000313" key="2">
    <source>
        <dbReference type="Proteomes" id="UP000005446"/>
    </source>
</evidence>
<dbReference type="InParanoid" id="H0EV03"/>
<dbReference type="HOGENOM" id="CLU_1547742_0_0_1"/>
<accession>H0EV03</accession>
<organism evidence="1 2">
    <name type="scientific">Glarea lozoyensis (strain ATCC 74030 / MF5533)</name>
    <dbReference type="NCBI Taxonomy" id="1104152"/>
    <lineage>
        <taxon>Eukaryota</taxon>
        <taxon>Fungi</taxon>
        <taxon>Dikarya</taxon>
        <taxon>Ascomycota</taxon>
        <taxon>Pezizomycotina</taxon>
        <taxon>Leotiomycetes</taxon>
        <taxon>Helotiales</taxon>
        <taxon>Helotiaceae</taxon>
        <taxon>Glarea</taxon>
    </lineage>
</organism>
<name>H0EV03_GLAL7</name>
<evidence type="ECO:0000313" key="1">
    <source>
        <dbReference type="EMBL" id="EHK97708.1"/>
    </source>
</evidence>
<gene>
    <name evidence="1" type="ORF">M7I_6595</name>
</gene>